<evidence type="ECO:0000313" key="1">
    <source>
        <dbReference type="EMBL" id="CDH43385.1"/>
    </source>
</evidence>
<dbReference type="EMBL" id="CBTK010000024">
    <property type="protein sequence ID" value="CDH43385.1"/>
    <property type="molecule type" value="Genomic_DNA"/>
</dbReference>
<gene>
    <name evidence="1" type="ORF">BN874_120036</name>
</gene>
<dbReference type="AlphaFoldDB" id="A0A7U7G893"/>
<dbReference type="Proteomes" id="UP000019184">
    <property type="component" value="Unassembled WGS sequence"/>
</dbReference>
<reference evidence="1 2" key="1">
    <citation type="journal article" date="2014" name="ISME J.">
        <title>Candidatus Competibacter-lineage genomes retrieved from metagenomes reveal functional metabolic diversity.</title>
        <authorList>
            <person name="McIlroy S.J."/>
            <person name="Albertsen M."/>
            <person name="Andresen E.K."/>
            <person name="Saunders A.M."/>
            <person name="Kristiansen R."/>
            <person name="Stokholm-Bjerregaard M."/>
            <person name="Nielsen K.L."/>
            <person name="Nielsen P.H."/>
        </authorList>
    </citation>
    <scope>NUCLEOTIDE SEQUENCE [LARGE SCALE GENOMIC DNA]</scope>
    <source>
        <strain evidence="1 2">Run_B_J11</strain>
    </source>
</reference>
<keyword evidence="2" id="KW-1185">Reference proteome</keyword>
<accession>A0A7U7G893</accession>
<organism evidence="1 2">
    <name type="scientific">Candidatus Contendobacter odensis Run_B_J11</name>
    <dbReference type="NCBI Taxonomy" id="1400861"/>
    <lineage>
        <taxon>Bacteria</taxon>
        <taxon>Pseudomonadati</taxon>
        <taxon>Pseudomonadota</taxon>
        <taxon>Gammaproteobacteria</taxon>
        <taxon>Candidatus Competibacteraceae</taxon>
        <taxon>Candidatus Contendibacter</taxon>
    </lineage>
</organism>
<proteinExistence type="predicted"/>
<sequence length="151" mass="16612">MAVGINQHGASSRKLHGIRGLIGAVVAGYQRFNFFLEVGAFDAAKLNADAHRPAAGRSPAIDPDHLAGNREPLRIFQQRQQQKHLITQLERFLSWNENSTPLDEGHVIGVQHGLVLDGQGNDALPWSCHRVQPVVMSVCGESGFIAHPRRR</sequence>
<name>A0A7U7G893_9GAMM</name>
<protein>
    <submittedName>
        <fullName evidence="1">Uncharacterized protein</fullName>
    </submittedName>
</protein>
<evidence type="ECO:0000313" key="2">
    <source>
        <dbReference type="Proteomes" id="UP000019184"/>
    </source>
</evidence>
<comment type="caution">
    <text evidence="1">The sequence shown here is derived from an EMBL/GenBank/DDBJ whole genome shotgun (WGS) entry which is preliminary data.</text>
</comment>